<feature type="transmembrane region" description="Helical" evidence="2">
    <location>
        <begin position="372"/>
        <end position="396"/>
    </location>
</feature>
<gene>
    <name evidence="3" type="ORF">SAMN04489835_5275</name>
</gene>
<feature type="compositionally biased region" description="Low complexity" evidence="1">
    <location>
        <begin position="128"/>
        <end position="171"/>
    </location>
</feature>
<dbReference type="EMBL" id="LT629971">
    <property type="protein sequence ID" value="SEH88542.1"/>
    <property type="molecule type" value="Genomic_DNA"/>
</dbReference>
<feature type="compositionally biased region" description="Low complexity" evidence="1">
    <location>
        <begin position="82"/>
        <end position="99"/>
    </location>
</feature>
<reference evidence="4" key="1">
    <citation type="submission" date="2016-10" db="EMBL/GenBank/DDBJ databases">
        <authorList>
            <person name="Varghese N."/>
            <person name="Submissions S."/>
        </authorList>
    </citation>
    <scope>NUCLEOTIDE SEQUENCE [LARGE SCALE GENOMIC DNA]</scope>
    <source>
        <strain evidence="4">DSM 45405</strain>
    </source>
</reference>
<keyword evidence="2" id="KW-0812">Transmembrane</keyword>
<protein>
    <submittedName>
        <fullName evidence="3">Uncharacterized protein</fullName>
    </submittedName>
</protein>
<evidence type="ECO:0000256" key="2">
    <source>
        <dbReference type="SAM" id="Phobius"/>
    </source>
</evidence>
<keyword evidence="2" id="KW-0472">Membrane</keyword>
<sequence>METLFESSFFGETEAIIPTSHLRITAGVCVLAAGLLFSGSAIALADESGSTSSGPSQGSESGSVGGSTGADGNKESNVGAQGTQTTTGTVHNTSTGPTTSQQTEPDDAVDATPLSTDDEKDQAPAGDSEPTGSATPSTPAAGSETAPTPSASTQAPAPTPTATSPADAGSSFASTPDAQPPVVPAAIPSAVTPPVNPVWKAISPVTNAFSTVGNVMNSVPGTLAELRTSTTPVRDAIASVQEMLTTVAGAMMPLAQVPGDLYALLGVPVPPNQPLIGAGGSFDAVKVKAPPAGAPLFGPNAAQVEVAPPVDSGPLFGTLAPRPSLGEVASADLTKPLSVSGTVPLKMDPPRTAQSIFQHVIEAVLVPASLTALAAVALPGVGALLIVAAAGVRLGYRQAKAALTMRASGIARFAGPGPLGVVRSGSLIKLRQRARGPRTTRAVCPEAQPARTAEPVRTLERIA</sequence>
<name>A0A1H6LQA1_MYCRU</name>
<evidence type="ECO:0000256" key="1">
    <source>
        <dbReference type="SAM" id="MobiDB-lite"/>
    </source>
</evidence>
<dbReference type="AlphaFoldDB" id="A0A1H6LQA1"/>
<keyword evidence="2" id="KW-1133">Transmembrane helix</keyword>
<feature type="compositionally biased region" description="Low complexity" evidence="1">
    <location>
        <begin position="48"/>
        <end position="62"/>
    </location>
</feature>
<proteinExistence type="predicted"/>
<evidence type="ECO:0000313" key="3">
    <source>
        <dbReference type="EMBL" id="SEH88542.1"/>
    </source>
</evidence>
<evidence type="ECO:0000313" key="4">
    <source>
        <dbReference type="Proteomes" id="UP000182915"/>
    </source>
</evidence>
<dbReference type="Proteomes" id="UP000182915">
    <property type="component" value="Chromosome I"/>
</dbReference>
<dbReference type="STRING" id="370526.SAMN04489835_5275"/>
<accession>A0A1H6LQA1</accession>
<keyword evidence="4" id="KW-1185">Reference proteome</keyword>
<organism evidence="3 4">
    <name type="scientific">Mycolicibacterium rutilum</name>
    <name type="common">Mycobacterium rutilum</name>
    <dbReference type="NCBI Taxonomy" id="370526"/>
    <lineage>
        <taxon>Bacteria</taxon>
        <taxon>Bacillati</taxon>
        <taxon>Actinomycetota</taxon>
        <taxon>Actinomycetes</taxon>
        <taxon>Mycobacteriales</taxon>
        <taxon>Mycobacteriaceae</taxon>
        <taxon>Mycolicibacterium</taxon>
    </lineage>
</organism>
<feature type="region of interest" description="Disordered" evidence="1">
    <location>
        <begin position="46"/>
        <end position="180"/>
    </location>
</feature>